<proteinExistence type="predicted"/>
<keyword evidence="2" id="KW-0131">Cell cycle</keyword>
<evidence type="ECO:0000256" key="1">
    <source>
        <dbReference type="SAM" id="Coils"/>
    </source>
</evidence>
<evidence type="ECO:0000313" key="3">
    <source>
        <dbReference type="Proteomes" id="UP000186513"/>
    </source>
</evidence>
<evidence type="ECO:0000313" key="2">
    <source>
        <dbReference type="EMBL" id="SFZ78533.1"/>
    </source>
</evidence>
<accession>A0A1K2HPC6</accession>
<dbReference type="AlphaFoldDB" id="A0A1K2HPC6"/>
<dbReference type="GO" id="GO:0051301">
    <property type="term" value="P:cell division"/>
    <property type="evidence" value="ECO:0007669"/>
    <property type="project" value="UniProtKB-KW"/>
</dbReference>
<keyword evidence="1" id="KW-0175">Coiled coil</keyword>
<reference evidence="2" key="1">
    <citation type="submission" date="2016-11" db="EMBL/GenBank/DDBJ databases">
        <authorList>
            <person name="Jaros S."/>
            <person name="Januszkiewicz K."/>
            <person name="Wedrychowicz H."/>
        </authorList>
    </citation>
    <scope>NUCLEOTIDE SEQUENCE [LARGE SCALE GENOMIC DNA]</scope>
    <source>
        <strain evidence="2">DSM 18899</strain>
    </source>
</reference>
<gene>
    <name evidence="2" type="ORF">SAMN02745887_03058</name>
</gene>
<keyword evidence="2" id="KW-0132">Cell division</keyword>
<dbReference type="STRING" id="1121279.SAMN02745887_03058"/>
<feature type="coiled-coil region" evidence="1">
    <location>
        <begin position="5"/>
        <end position="67"/>
    </location>
</feature>
<dbReference type="OrthoDB" id="9135331at2"/>
<dbReference type="Proteomes" id="UP000186513">
    <property type="component" value="Unassembled WGS sequence"/>
</dbReference>
<protein>
    <submittedName>
        <fullName evidence="2">Cell division protein ZapB</fullName>
    </submittedName>
</protein>
<keyword evidence="3" id="KW-1185">Reference proteome</keyword>
<name>A0A1K2HPC6_9NEIS</name>
<dbReference type="EMBL" id="FPKR01000012">
    <property type="protein sequence ID" value="SFZ78533.1"/>
    <property type="molecule type" value="Genomic_DNA"/>
</dbReference>
<organism evidence="2 3">
    <name type="scientific">Chitinimonas taiwanensis DSM 18899</name>
    <dbReference type="NCBI Taxonomy" id="1121279"/>
    <lineage>
        <taxon>Bacteria</taxon>
        <taxon>Pseudomonadati</taxon>
        <taxon>Pseudomonadota</taxon>
        <taxon>Betaproteobacteria</taxon>
        <taxon>Neisseriales</taxon>
        <taxon>Chitinibacteraceae</taxon>
        <taxon>Chitinimonas</taxon>
    </lineage>
</organism>
<sequence>MEAELQSLEDRINALAKLCQQLRAENLDLRQEVLVLKNDNKRLNEKVEGAKARVDALLAQLPQAEEAAQ</sequence>
<dbReference type="RefSeq" id="WP_072429538.1">
    <property type="nucleotide sequence ID" value="NZ_FPKR01000012.1"/>
</dbReference>